<evidence type="ECO:0000313" key="3">
    <source>
        <dbReference type="EMBL" id="CAD8680727.1"/>
    </source>
</evidence>
<protein>
    <recommendedName>
        <fullName evidence="4">PLAC8 family protein</fullName>
    </recommendedName>
</protein>
<dbReference type="NCBIfam" id="TIGR01571">
    <property type="entry name" value="A_thal_Cys_rich"/>
    <property type="match status" value="1"/>
</dbReference>
<proteinExistence type="predicted"/>
<dbReference type="InterPro" id="IPR006461">
    <property type="entry name" value="PLAC_motif_containing"/>
</dbReference>
<dbReference type="PANTHER" id="PTHR15907">
    <property type="entry name" value="DUF614 FAMILY PROTEIN-RELATED"/>
    <property type="match status" value="1"/>
</dbReference>
<accession>A0A7S0WRX2</accession>
<feature type="transmembrane region" description="Helical" evidence="2">
    <location>
        <begin position="185"/>
        <end position="204"/>
    </location>
</feature>
<feature type="region of interest" description="Disordered" evidence="1">
    <location>
        <begin position="1"/>
        <end position="29"/>
    </location>
</feature>
<gene>
    <name evidence="3" type="ORF">CLEI1391_LOCUS9742</name>
</gene>
<dbReference type="AlphaFoldDB" id="A0A7S0WRX2"/>
<keyword evidence="2" id="KW-0472">Membrane</keyword>
<dbReference type="Pfam" id="PF04749">
    <property type="entry name" value="PLAC8"/>
    <property type="match status" value="1"/>
</dbReference>
<evidence type="ECO:0000256" key="2">
    <source>
        <dbReference type="SAM" id="Phobius"/>
    </source>
</evidence>
<evidence type="ECO:0008006" key="4">
    <source>
        <dbReference type="Google" id="ProtNLM"/>
    </source>
</evidence>
<sequence length="321" mass="34258">MSSNYQKFPGPEEDPEEKKPLVVPTHDGAGSSGYAYEAYQAPYQTPQNPNVVPAMGYPSAPIPPQYIQNVPMEPVVQRTWRGHFCQFWGQGSDTDCLSCLLAWIVPCLPFGMNSARALRMNWVHEAAKFLAAVCALSALNIAYRAVCPSNPSRGGWRSVGGGDGEGGEQVLRVEYQDSHCDASSANFLASMLLVASICLAYWAASRRAAMRARFGIEGSALCDFLTWWCCGCCALAQETRTLAASNVYDGTWHGPLVAPVVPGAIPGTGRPLSAFERVMPGVGTGGMLPVQVAPLAQPQQVVVISTGGENGQQRVAGVYGV</sequence>
<name>A0A7S0WRX2_9CHLO</name>
<organism evidence="3">
    <name type="scientific">Chlamydomonas leiostraca</name>
    <dbReference type="NCBI Taxonomy" id="1034604"/>
    <lineage>
        <taxon>Eukaryota</taxon>
        <taxon>Viridiplantae</taxon>
        <taxon>Chlorophyta</taxon>
        <taxon>core chlorophytes</taxon>
        <taxon>Chlorophyceae</taxon>
        <taxon>CS clade</taxon>
        <taxon>Chlamydomonadales</taxon>
        <taxon>Chlamydomonadaceae</taxon>
        <taxon>Chlamydomonas</taxon>
    </lineage>
</organism>
<evidence type="ECO:0000256" key="1">
    <source>
        <dbReference type="SAM" id="MobiDB-lite"/>
    </source>
</evidence>
<keyword evidence="2" id="KW-0812">Transmembrane</keyword>
<dbReference type="EMBL" id="HBFB01017386">
    <property type="protein sequence ID" value="CAD8680727.1"/>
    <property type="molecule type" value="Transcribed_RNA"/>
</dbReference>
<keyword evidence="2" id="KW-1133">Transmembrane helix</keyword>
<reference evidence="3" key="1">
    <citation type="submission" date="2021-01" db="EMBL/GenBank/DDBJ databases">
        <authorList>
            <person name="Corre E."/>
            <person name="Pelletier E."/>
            <person name="Niang G."/>
            <person name="Scheremetjew M."/>
            <person name="Finn R."/>
            <person name="Kale V."/>
            <person name="Holt S."/>
            <person name="Cochrane G."/>
            <person name="Meng A."/>
            <person name="Brown T."/>
            <person name="Cohen L."/>
        </authorList>
    </citation>
    <scope>NUCLEOTIDE SEQUENCE</scope>
    <source>
        <strain evidence="3">SAG 11-49</strain>
    </source>
</reference>